<feature type="region of interest" description="Disordered" evidence="1">
    <location>
        <begin position="15"/>
        <end position="51"/>
    </location>
</feature>
<name>A0A0C9TWT2_SPHS4</name>
<keyword evidence="3" id="KW-1185">Reference proteome</keyword>
<sequence>MSYSAFFTAGLSLASRPRSDSIDDPHALPLPQINVHPSTPRAGTPRLRRRRSSLTLATSPMAAVKSPMRSANDAVRTAMRSPSHSSLSLMEALQAAKPASDSSGAIRPKMARRKTVSSMQEMQTNTRGPAFPAPTAPLPPLPALLPTLSTSALPSPTIETPTDQMFSSSSPIMVDPVLPSLRSNPARRSSSALPPPNTRGPFTSSTFSNMDMGMLMEEKDVVYLSSGDETMKEN</sequence>
<dbReference type="OrthoDB" id="10551986at2759"/>
<dbReference type="Proteomes" id="UP000054279">
    <property type="component" value="Unassembled WGS sequence"/>
</dbReference>
<feature type="region of interest" description="Disordered" evidence="1">
    <location>
        <begin position="179"/>
        <end position="210"/>
    </location>
</feature>
<evidence type="ECO:0000313" key="2">
    <source>
        <dbReference type="EMBL" id="KIJ34858.1"/>
    </source>
</evidence>
<feature type="compositionally biased region" description="Basic and acidic residues" evidence="1">
    <location>
        <begin position="17"/>
        <end position="26"/>
    </location>
</feature>
<protein>
    <submittedName>
        <fullName evidence="2">Uncharacterized protein</fullName>
    </submittedName>
</protein>
<feature type="compositionally biased region" description="Low complexity" evidence="1">
    <location>
        <begin position="179"/>
        <end position="192"/>
    </location>
</feature>
<accession>A0A0C9TWT2</accession>
<dbReference type="AlphaFoldDB" id="A0A0C9TWT2"/>
<dbReference type="EMBL" id="KN837195">
    <property type="protein sequence ID" value="KIJ34858.1"/>
    <property type="molecule type" value="Genomic_DNA"/>
</dbReference>
<evidence type="ECO:0000313" key="3">
    <source>
        <dbReference type="Proteomes" id="UP000054279"/>
    </source>
</evidence>
<reference evidence="2 3" key="1">
    <citation type="submission" date="2014-06" db="EMBL/GenBank/DDBJ databases">
        <title>Evolutionary Origins and Diversification of the Mycorrhizal Mutualists.</title>
        <authorList>
            <consortium name="DOE Joint Genome Institute"/>
            <consortium name="Mycorrhizal Genomics Consortium"/>
            <person name="Kohler A."/>
            <person name="Kuo A."/>
            <person name="Nagy L.G."/>
            <person name="Floudas D."/>
            <person name="Copeland A."/>
            <person name="Barry K.W."/>
            <person name="Cichocki N."/>
            <person name="Veneault-Fourrey C."/>
            <person name="LaButti K."/>
            <person name="Lindquist E.A."/>
            <person name="Lipzen A."/>
            <person name="Lundell T."/>
            <person name="Morin E."/>
            <person name="Murat C."/>
            <person name="Riley R."/>
            <person name="Ohm R."/>
            <person name="Sun H."/>
            <person name="Tunlid A."/>
            <person name="Henrissat B."/>
            <person name="Grigoriev I.V."/>
            <person name="Hibbett D.S."/>
            <person name="Martin F."/>
        </authorList>
    </citation>
    <scope>NUCLEOTIDE SEQUENCE [LARGE SCALE GENOMIC DNA]</scope>
    <source>
        <strain evidence="2 3">SS14</strain>
    </source>
</reference>
<proteinExistence type="predicted"/>
<gene>
    <name evidence="2" type="ORF">M422DRAFT_51794</name>
</gene>
<dbReference type="HOGENOM" id="CLU_1185664_0_0_1"/>
<feature type="compositionally biased region" description="Polar residues" evidence="1">
    <location>
        <begin position="200"/>
        <end position="209"/>
    </location>
</feature>
<evidence type="ECO:0000256" key="1">
    <source>
        <dbReference type="SAM" id="MobiDB-lite"/>
    </source>
</evidence>
<organism evidence="2 3">
    <name type="scientific">Sphaerobolus stellatus (strain SS14)</name>
    <dbReference type="NCBI Taxonomy" id="990650"/>
    <lineage>
        <taxon>Eukaryota</taxon>
        <taxon>Fungi</taxon>
        <taxon>Dikarya</taxon>
        <taxon>Basidiomycota</taxon>
        <taxon>Agaricomycotina</taxon>
        <taxon>Agaricomycetes</taxon>
        <taxon>Phallomycetidae</taxon>
        <taxon>Geastrales</taxon>
        <taxon>Sphaerobolaceae</taxon>
        <taxon>Sphaerobolus</taxon>
    </lineage>
</organism>